<gene>
    <name evidence="2" type="ORF">Q609_ECAC00505G0001</name>
</gene>
<reference evidence="2 3" key="1">
    <citation type="submission" date="2013-12" db="EMBL/GenBank/DDBJ databases">
        <title>A Varibaculum cambriense genome reconstructed from a premature infant gut community with otherwise low bacterial novelty that shifts toward anaerobic metabolism during the third week of life.</title>
        <authorList>
            <person name="Brown C.T."/>
            <person name="Sharon I."/>
            <person name="Thomas B.C."/>
            <person name="Castelle C.J."/>
            <person name="Morowitz M.J."/>
            <person name="Banfield J.F."/>
        </authorList>
    </citation>
    <scope>NUCLEOTIDE SEQUENCE [LARGE SCALE GENOMIC DNA]</scope>
    <source>
        <strain evidence="3">DORA_A_5_14_21</strain>
    </source>
</reference>
<dbReference type="PANTHER" id="PTHR42783">
    <property type="entry name" value="GLUTAMATE SYNTHASE [NADPH] SMALL CHAIN"/>
    <property type="match status" value="1"/>
</dbReference>
<comment type="caution">
    <text evidence="2">The sequence shown here is derived from an EMBL/GenBank/DDBJ whole genome shotgun (WGS) entry which is preliminary data.</text>
</comment>
<dbReference type="InterPro" id="IPR009051">
    <property type="entry name" value="Helical_ferredxn"/>
</dbReference>
<protein>
    <submittedName>
        <fullName evidence="2">FAD-dependent pyridine nucleotide-disulfide oxidoreductase</fullName>
    </submittedName>
</protein>
<evidence type="ECO:0000313" key="2">
    <source>
        <dbReference type="EMBL" id="ETJ27044.1"/>
    </source>
</evidence>
<dbReference type="GO" id="GO:0051536">
    <property type="term" value="F:iron-sulfur cluster binding"/>
    <property type="evidence" value="ECO:0007669"/>
    <property type="project" value="InterPro"/>
</dbReference>
<dbReference type="Pfam" id="PF14691">
    <property type="entry name" value="Fer4_20"/>
    <property type="match status" value="1"/>
</dbReference>
<dbReference type="EMBL" id="AZLZ01000505">
    <property type="protein sequence ID" value="ETJ27044.1"/>
    <property type="molecule type" value="Genomic_DNA"/>
</dbReference>
<proteinExistence type="predicted"/>
<feature type="domain" description="Dihydroprymidine dehydrogenase" evidence="1">
    <location>
        <begin position="2"/>
        <end position="92"/>
    </location>
</feature>
<evidence type="ECO:0000259" key="1">
    <source>
        <dbReference type="Pfam" id="PF14691"/>
    </source>
</evidence>
<dbReference type="Proteomes" id="UP000018853">
    <property type="component" value="Unassembled WGS sequence"/>
</dbReference>
<dbReference type="AlphaFoldDB" id="W1XE42"/>
<dbReference type="InterPro" id="IPR028261">
    <property type="entry name" value="DPD_II"/>
</dbReference>
<dbReference type="SUPFAM" id="SSF46548">
    <property type="entry name" value="alpha-helical ferredoxin"/>
    <property type="match status" value="1"/>
</dbReference>
<dbReference type="Gene3D" id="3.50.50.60">
    <property type="entry name" value="FAD/NAD(P)-binding domain"/>
    <property type="match status" value="1"/>
</dbReference>
<dbReference type="SUPFAM" id="SSF51905">
    <property type="entry name" value="FAD/NAD(P)-binding domain"/>
    <property type="match status" value="1"/>
</dbReference>
<name>W1XE42_ECOLX</name>
<feature type="non-terminal residue" evidence="2">
    <location>
        <position position="1"/>
    </location>
</feature>
<evidence type="ECO:0000313" key="3">
    <source>
        <dbReference type="Proteomes" id="UP000018853"/>
    </source>
</evidence>
<feature type="non-terminal residue" evidence="2">
    <location>
        <position position="134"/>
    </location>
</feature>
<dbReference type="InterPro" id="IPR036188">
    <property type="entry name" value="FAD/NAD-bd_sf"/>
</dbReference>
<accession>W1XE42</accession>
<sequence>LAEAKRCLNCPKPLCKMGCPIENEIPRFIQAIARGNFGEANDILAERTNLPSICGRVCPRENQCEGNCIMNKAKKPPINIGKLERFAADFESINELRKPKKIKQDLGKVAVVGSGPAGLSVAGDIAKLGYDVTV</sequence>
<dbReference type="Gene3D" id="1.10.1060.10">
    <property type="entry name" value="Alpha-helical ferredoxin"/>
    <property type="match status" value="1"/>
</dbReference>
<dbReference type="PANTHER" id="PTHR42783:SF3">
    <property type="entry name" value="GLUTAMATE SYNTHASE [NADPH] SMALL CHAIN-RELATED"/>
    <property type="match status" value="1"/>
</dbReference>
<organism evidence="2 3">
    <name type="scientific">Escherichia coli DORA_A_5_14_21</name>
    <dbReference type="NCBI Taxonomy" id="1403943"/>
    <lineage>
        <taxon>Bacteria</taxon>
        <taxon>Pseudomonadati</taxon>
        <taxon>Pseudomonadota</taxon>
        <taxon>Gammaproteobacteria</taxon>
        <taxon>Enterobacterales</taxon>
        <taxon>Enterobacteriaceae</taxon>
        <taxon>Escherichia</taxon>
    </lineage>
</organism>